<evidence type="ECO:0000256" key="1">
    <source>
        <dbReference type="SAM" id="MobiDB-lite"/>
    </source>
</evidence>
<evidence type="ECO:0000313" key="3">
    <source>
        <dbReference type="EMBL" id="MDN4465138.1"/>
    </source>
</evidence>
<feature type="transmembrane region" description="Helical" evidence="2">
    <location>
        <begin position="197"/>
        <end position="217"/>
    </location>
</feature>
<feature type="transmembrane region" description="Helical" evidence="2">
    <location>
        <begin position="110"/>
        <end position="128"/>
    </location>
</feature>
<sequence>MTVEARATAISANSPVIATVSFITLACLVPLLLLTPAFGPLEPTQLTLRVLIIGYSAVMISVLLGRGRPDWFATIFWSFVYVWLGIAGLAQAFAGRDPFRLPVDPTADTSAAFVTLLGMVAWHAVYRFTTARVELIAPRPGRLVTPRATILVFWVAIVITPAFLMYLGDPLFFMTTRIEASAGLAEAAGGSLAVRGLVTAFAQVPPFVALLAITLMLQAHKPLRYRPAWWTMLAVTLALNVLVNNPLGNSRFWFGTVLIGWLLCWKAFRTPAGYRTIVAALLIGLTVVFPYADYFRTPDATVTARAPYQFMVEKLDYDAVAQIRNAATVHEFSGPAYGAQLLSTVGFAVPRDIWPQKAEPTGVLLARGIDFHFENLSAPLWAEGWVDWGPVGAVLYPALFGFLGGMGDRRFRIALGAQGAQLALIAMPALAIYSLILIRGSLLGTIAQGAFLAIALMVMGSARASHPSATTVGPARRRDQNSPERSAKLSVGDT</sequence>
<comment type="caution">
    <text evidence="3">The sequence shown here is derived from an EMBL/GenBank/DDBJ whole genome shotgun (WGS) entry which is preliminary data.</text>
</comment>
<evidence type="ECO:0008006" key="5">
    <source>
        <dbReference type="Google" id="ProtNLM"/>
    </source>
</evidence>
<dbReference type="PROSITE" id="PS51257">
    <property type="entry name" value="PROKAR_LIPOPROTEIN"/>
    <property type="match status" value="1"/>
</dbReference>
<proteinExistence type="predicted"/>
<feature type="transmembrane region" description="Helical" evidence="2">
    <location>
        <begin position="71"/>
        <end position="90"/>
    </location>
</feature>
<reference evidence="3" key="1">
    <citation type="submission" date="2021-06" db="EMBL/GenBank/DDBJ databases">
        <title>Genome-based taxonomic framework of Microbacterium strains isolated from marine environment, the description of four new species and reclassification of four preexisting species.</title>
        <authorList>
            <person name="Lee S.D."/>
            <person name="Kim S.-M."/>
            <person name="Byeon Y.-S."/>
            <person name="Yang H.L."/>
            <person name="Kim I.S."/>
        </authorList>
    </citation>
    <scope>NUCLEOTIDE SEQUENCE</scope>
    <source>
        <strain evidence="3">KACC 20510</strain>
    </source>
</reference>
<feature type="transmembrane region" description="Helical" evidence="2">
    <location>
        <begin position="388"/>
        <end position="406"/>
    </location>
</feature>
<keyword evidence="4" id="KW-1185">Reference proteome</keyword>
<feature type="transmembrane region" description="Helical" evidence="2">
    <location>
        <begin position="229"/>
        <end position="246"/>
    </location>
</feature>
<feature type="region of interest" description="Disordered" evidence="1">
    <location>
        <begin position="465"/>
        <end position="494"/>
    </location>
</feature>
<feature type="transmembrane region" description="Helical" evidence="2">
    <location>
        <begin position="442"/>
        <end position="459"/>
    </location>
</feature>
<keyword evidence="2" id="KW-1133">Transmembrane helix</keyword>
<evidence type="ECO:0000256" key="2">
    <source>
        <dbReference type="SAM" id="Phobius"/>
    </source>
</evidence>
<feature type="transmembrane region" description="Helical" evidence="2">
    <location>
        <begin position="12"/>
        <end position="34"/>
    </location>
</feature>
<gene>
    <name evidence="3" type="ORF">KZC48_12110</name>
</gene>
<keyword evidence="2" id="KW-0472">Membrane</keyword>
<dbReference type="RefSeq" id="WP_301134954.1">
    <property type="nucleotide sequence ID" value="NZ_BAAAUQ010000036.1"/>
</dbReference>
<feature type="transmembrane region" description="Helical" evidence="2">
    <location>
        <begin position="252"/>
        <end position="268"/>
    </location>
</feature>
<accession>A0ABT8FUZ2</accession>
<feature type="transmembrane region" description="Helical" evidence="2">
    <location>
        <begin position="413"/>
        <end position="436"/>
    </location>
</feature>
<protein>
    <recommendedName>
        <fullName evidence="5">Oligosaccharide repeat unit polymerase</fullName>
    </recommendedName>
</protein>
<feature type="transmembrane region" description="Helical" evidence="2">
    <location>
        <begin position="46"/>
        <end position="64"/>
    </location>
</feature>
<name>A0ABT8FUZ2_9MICO</name>
<dbReference type="EMBL" id="JAHWXI010000014">
    <property type="protein sequence ID" value="MDN4465138.1"/>
    <property type="molecule type" value="Genomic_DNA"/>
</dbReference>
<feature type="transmembrane region" description="Helical" evidence="2">
    <location>
        <begin position="148"/>
        <end position="167"/>
    </location>
</feature>
<feature type="compositionally biased region" description="Basic and acidic residues" evidence="1">
    <location>
        <begin position="476"/>
        <end position="487"/>
    </location>
</feature>
<organism evidence="3 4">
    <name type="scientific">Microbacterium aurantiacum</name>
    <dbReference type="NCBI Taxonomy" id="162393"/>
    <lineage>
        <taxon>Bacteria</taxon>
        <taxon>Bacillati</taxon>
        <taxon>Actinomycetota</taxon>
        <taxon>Actinomycetes</taxon>
        <taxon>Micrococcales</taxon>
        <taxon>Microbacteriaceae</taxon>
        <taxon>Microbacterium</taxon>
    </lineage>
</organism>
<dbReference type="Proteomes" id="UP001172731">
    <property type="component" value="Unassembled WGS sequence"/>
</dbReference>
<evidence type="ECO:0000313" key="4">
    <source>
        <dbReference type="Proteomes" id="UP001172731"/>
    </source>
</evidence>
<keyword evidence="2" id="KW-0812">Transmembrane</keyword>
<feature type="transmembrane region" description="Helical" evidence="2">
    <location>
        <begin position="275"/>
        <end position="292"/>
    </location>
</feature>